<sequence length="138" mass="15940">MTKQYTLYTGKAVFCNQRKGSKIKRVILKLSVVDKLCSSTCIILTNPILTNVQLLSKYFTKIDSLSLGRQVNTLCDWSDGRGEQCTLEHGVFPRQEQSKRKIIRVNGFHAENPFSEQVRRVPRSHNFHSNKNLWQLDD</sequence>
<protein>
    <submittedName>
        <fullName evidence="1">Uncharacterized protein</fullName>
    </submittedName>
</protein>
<dbReference type="EMBL" id="KQ435701">
    <property type="protein sequence ID" value="KOX80411.1"/>
    <property type="molecule type" value="Genomic_DNA"/>
</dbReference>
<reference evidence="1 2" key="1">
    <citation type="submission" date="2015-07" db="EMBL/GenBank/DDBJ databases">
        <title>The genome of Melipona quadrifasciata.</title>
        <authorList>
            <person name="Pan H."/>
            <person name="Kapheim K."/>
        </authorList>
    </citation>
    <scope>NUCLEOTIDE SEQUENCE [LARGE SCALE GENOMIC DNA]</scope>
    <source>
        <strain evidence="1">0111107301</strain>
        <tissue evidence="1">Whole body</tissue>
    </source>
</reference>
<proteinExistence type="predicted"/>
<evidence type="ECO:0000313" key="1">
    <source>
        <dbReference type="EMBL" id="KOX80411.1"/>
    </source>
</evidence>
<dbReference type="AlphaFoldDB" id="A0A0N0BKD5"/>
<name>A0A0N0BKD5_9HYME</name>
<gene>
    <name evidence="1" type="ORF">WN51_06700</name>
</gene>
<keyword evidence="2" id="KW-1185">Reference proteome</keyword>
<dbReference type="Proteomes" id="UP000053105">
    <property type="component" value="Unassembled WGS sequence"/>
</dbReference>
<accession>A0A0N0BKD5</accession>
<organism evidence="1 2">
    <name type="scientific">Melipona quadrifasciata</name>
    <dbReference type="NCBI Taxonomy" id="166423"/>
    <lineage>
        <taxon>Eukaryota</taxon>
        <taxon>Metazoa</taxon>
        <taxon>Ecdysozoa</taxon>
        <taxon>Arthropoda</taxon>
        <taxon>Hexapoda</taxon>
        <taxon>Insecta</taxon>
        <taxon>Pterygota</taxon>
        <taxon>Neoptera</taxon>
        <taxon>Endopterygota</taxon>
        <taxon>Hymenoptera</taxon>
        <taxon>Apocrita</taxon>
        <taxon>Aculeata</taxon>
        <taxon>Apoidea</taxon>
        <taxon>Anthophila</taxon>
        <taxon>Apidae</taxon>
        <taxon>Melipona</taxon>
    </lineage>
</organism>
<evidence type="ECO:0000313" key="2">
    <source>
        <dbReference type="Proteomes" id="UP000053105"/>
    </source>
</evidence>